<proteinExistence type="predicted"/>
<name>A0AAE4HVF1_ENTGA</name>
<dbReference type="RefSeq" id="WP_137264921.1">
    <property type="nucleotide sequence ID" value="NZ_JARPZN010000060.1"/>
</dbReference>
<organism evidence="2 3">
    <name type="scientific">Enterococcus gallinarum</name>
    <dbReference type="NCBI Taxonomy" id="1353"/>
    <lineage>
        <taxon>Bacteria</taxon>
        <taxon>Bacillati</taxon>
        <taxon>Bacillota</taxon>
        <taxon>Bacilli</taxon>
        <taxon>Lactobacillales</taxon>
        <taxon>Enterococcaceae</taxon>
        <taxon>Enterococcus</taxon>
    </lineage>
</organism>
<feature type="domain" description="Group II intron maturase-specific" evidence="1">
    <location>
        <begin position="90"/>
        <end position="136"/>
    </location>
</feature>
<gene>
    <name evidence="2" type="ORF">P7E30_19120</name>
</gene>
<evidence type="ECO:0000313" key="3">
    <source>
        <dbReference type="Proteomes" id="UP001183682"/>
    </source>
</evidence>
<dbReference type="Proteomes" id="UP001183682">
    <property type="component" value="Unassembled WGS sequence"/>
</dbReference>
<accession>A0AAE4HVF1</accession>
<protein>
    <submittedName>
        <fullName evidence="2">Group II intron maturase-specific domain-containing protein</fullName>
    </submittedName>
</protein>
<dbReference type="InterPro" id="IPR013597">
    <property type="entry name" value="Mat_intron_G2"/>
</dbReference>
<dbReference type="AlphaFoldDB" id="A0AAE4HVF1"/>
<dbReference type="EMBL" id="JARPZN010000060">
    <property type="protein sequence ID" value="MDT2692268.1"/>
    <property type="molecule type" value="Genomic_DNA"/>
</dbReference>
<evidence type="ECO:0000313" key="2">
    <source>
        <dbReference type="EMBL" id="MDT2692268.1"/>
    </source>
</evidence>
<comment type="caution">
    <text evidence="2">The sequence shown here is derived from an EMBL/GenBank/DDBJ whole genome shotgun (WGS) entry which is preliminary data.</text>
</comment>
<evidence type="ECO:0000259" key="1">
    <source>
        <dbReference type="Pfam" id="PF08388"/>
    </source>
</evidence>
<reference evidence="2" key="1">
    <citation type="submission" date="2023-03" db="EMBL/GenBank/DDBJ databases">
        <authorList>
            <person name="Shen W."/>
            <person name="Cai J."/>
        </authorList>
    </citation>
    <scope>NUCLEOTIDE SEQUENCE</scope>
    <source>
        <strain evidence="2">K69-2</strain>
    </source>
</reference>
<sequence>MRMIFPKNLWMRYADDDLIHCAMKKQVIHLRKELAKRIKEYFLENYPEKSKIVYCRIISQMKKVVLSFGVIPLEIDWVFISSALFSHIRLWNILNPIIRGWVNYFMKFNKSEASRKENQLYESGTDKMVKSKYQSDTKKLYEMKDVKIIEATSYLTIFNC</sequence>
<dbReference type="Pfam" id="PF08388">
    <property type="entry name" value="GIIM"/>
    <property type="match status" value="1"/>
</dbReference>